<name>A0A2G4F5F8_9CYAN</name>
<dbReference type="PROSITE" id="PS50901">
    <property type="entry name" value="FTSK"/>
    <property type="match status" value="1"/>
</dbReference>
<dbReference type="OrthoDB" id="9806951at2"/>
<accession>A0A2G4F5F8</accession>
<keyword evidence="7" id="KW-1185">Reference proteome</keyword>
<feature type="binding site" evidence="3">
    <location>
        <begin position="461"/>
        <end position="468"/>
    </location>
    <ligand>
        <name>ATP</name>
        <dbReference type="ChEBI" id="CHEBI:30616"/>
    </ligand>
</feature>
<dbReference type="InterPro" id="IPR027417">
    <property type="entry name" value="P-loop_NTPase"/>
</dbReference>
<dbReference type="Proteomes" id="UP000226442">
    <property type="component" value="Unassembled WGS sequence"/>
</dbReference>
<gene>
    <name evidence="6" type="ORF">CP500_002445</name>
</gene>
<organism evidence="6 7">
    <name type="scientific">Tychonema bourrellyi FEM_GT703</name>
    <dbReference type="NCBI Taxonomy" id="2040638"/>
    <lineage>
        <taxon>Bacteria</taxon>
        <taxon>Bacillati</taxon>
        <taxon>Cyanobacteriota</taxon>
        <taxon>Cyanophyceae</taxon>
        <taxon>Oscillatoriophycideae</taxon>
        <taxon>Oscillatoriales</taxon>
        <taxon>Microcoleaceae</taxon>
        <taxon>Tychonema</taxon>
    </lineage>
</organism>
<evidence type="ECO:0000313" key="6">
    <source>
        <dbReference type="EMBL" id="PHX56965.1"/>
    </source>
</evidence>
<evidence type="ECO:0000259" key="5">
    <source>
        <dbReference type="PROSITE" id="PS50901"/>
    </source>
</evidence>
<dbReference type="PANTHER" id="PTHR22683">
    <property type="entry name" value="SPORULATION PROTEIN RELATED"/>
    <property type="match status" value="1"/>
</dbReference>
<feature type="domain" description="FtsK" evidence="5">
    <location>
        <begin position="444"/>
        <end position="636"/>
    </location>
</feature>
<dbReference type="Pfam" id="PF01580">
    <property type="entry name" value="FtsK_SpoIIIE"/>
    <property type="match status" value="1"/>
</dbReference>
<dbReference type="Gene3D" id="3.40.50.300">
    <property type="entry name" value="P-loop containing nucleotide triphosphate hydrolases"/>
    <property type="match status" value="1"/>
</dbReference>
<dbReference type="EMBL" id="NXIB02000008">
    <property type="protein sequence ID" value="PHX56965.1"/>
    <property type="molecule type" value="Genomic_DNA"/>
</dbReference>
<dbReference type="InterPro" id="IPR050206">
    <property type="entry name" value="FtsK/SpoIIIE/SftA"/>
</dbReference>
<reference evidence="6" key="1">
    <citation type="submission" date="2017-10" db="EMBL/GenBank/DDBJ databases">
        <title>Draft genome sequence of the planktic cyanobacteria Tychonema bourrellyi isolated from alpine lentic freshwater.</title>
        <authorList>
            <person name="Tett A."/>
            <person name="Armanini F."/>
            <person name="Asnicar F."/>
            <person name="Boscaini A."/>
            <person name="Pasolli E."/>
            <person name="Zolfo M."/>
            <person name="Donati C."/>
            <person name="Salmaso N."/>
            <person name="Segata N."/>
        </authorList>
    </citation>
    <scope>NUCLEOTIDE SEQUENCE</scope>
    <source>
        <strain evidence="6">FEM_GT703</strain>
    </source>
</reference>
<evidence type="ECO:0000256" key="2">
    <source>
        <dbReference type="ARBA" id="ARBA00022840"/>
    </source>
</evidence>
<dbReference type="AlphaFoldDB" id="A0A2G4F5F8"/>
<dbReference type="RefSeq" id="WP_096831448.1">
    <property type="nucleotide sequence ID" value="NZ_NXIB02000008.1"/>
</dbReference>
<dbReference type="SUPFAM" id="SSF52540">
    <property type="entry name" value="P-loop containing nucleoside triphosphate hydrolases"/>
    <property type="match status" value="1"/>
</dbReference>
<feature type="region of interest" description="Disordered" evidence="4">
    <location>
        <begin position="314"/>
        <end position="337"/>
    </location>
</feature>
<evidence type="ECO:0000256" key="3">
    <source>
        <dbReference type="PROSITE-ProRule" id="PRU00289"/>
    </source>
</evidence>
<protein>
    <recommendedName>
        <fullName evidence="5">FtsK domain-containing protein</fullName>
    </recommendedName>
</protein>
<keyword evidence="1 3" id="KW-0547">Nucleotide-binding</keyword>
<dbReference type="GO" id="GO:0005524">
    <property type="term" value="F:ATP binding"/>
    <property type="evidence" value="ECO:0007669"/>
    <property type="project" value="UniProtKB-UniRule"/>
</dbReference>
<dbReference type="GO" id="GO:0003677">
    <property type="term" value="F:DNA binding"/>
    <property type="evidence" value="ECO:0007669"/>
    <property type="project" value="InterPro"/>
</dbReference>
<evidence type="ECO:0000256" key="4">
    <source>
        <dbReference type="SAM" id="MobiDB-lite"/>
    </source>
</evidence>
<sequence>MINKYHTLYFAISPKPHIQTNERSHQIKKELQKTQDQIILSLIRLGTNLTISLRYIYDPNQSPKLKTYLLINHPHNTQTAEDSEQILSLLTKGKLSQFFTLTPQPNLTPFQNLDWVQTIGEILKHEEFIAPQNYYLPHLFEANQTNDMSAVCDVIHRLDSKLILEITLQTYDNPNQKSLWVNAINQMLAQLDKVNANTSGIKDNILSVTSALYQKYQQSYPNSDLFQYSIKALAENRADAFPVLDALIHEAIKETPHGKRCRIIQVSKNQPGFSESLEATKNVNISSAIEWEGWHKNNSQMSIANAIQPEKKGIRKFGGDSVSRPDKPSFNDQNQPPMIGGVNSEQNSNLPQLYNTVSDGSGLAKLSSTPPPSRMVDLKPLHRLATAQEISGFFRIAVPPVNNTTSFEETVKMLPEILPIEDVIKKYGHLINEDTYLVGVEESGEPCLSNFEDIAHRLVAGVPKSGKTNFINSMIYQFLYASHKIQAEREIYIADFKEGLDYYRITRRYPNVKLVTEFDEFASLLNSLVQKYKQRVNALKTQDVESLAQLRAKCNTQDHRILLFIDEAASIVNAERSIKANIYRDLETLVLKSRVADINIFYCTQQPADTNVTPTQILYNLDERVIFRVQSSISTRLLDDDRAGSLPVNPKGRAIYRGLEAEIKLIATPYVPKAIWTKDSLFS</sequence>
<comment type="caution">
    <text evidence="6">The sequence shown here is derived from an EMBL/GenBank/DDBJ whole genome shotgun (WGS) entry which is preliminary data.</text>
</comment>
<proteinExistence type="predicted"/>
<keyword evidence="2 3" id="KW-0067">ATP-binding</keyword>
<dbReference type="InterPro" id="IPR002543">
    <property type="entry name" value="FtsK_dom"/>
</dbReference>
<evidence type="ECO:0000256" key="1">
    <source>
        <dbReference type="ARBA" id="ARBA00022741"/>
    </source>
</evidence>
<evidence type="ECO:0000313" key="7">
    <source>
        <dbReference type="Proteomes" id="UP000226442"/>
    </source>
</evidence>
<dbReference type="PANTHER" id="PTHR22683:SF41">
    <property type="entry name" value="DNA TRANSLOCASE FTSK"/>
    <property type="match status" value="1"/>
</dbReference>